<organism evidence="3 4">
    <name type="scientific">Vitrella brassicaformis (strain CCMP3155)</name>
    <dbReference type="NCBI Taxonomy" id="1169540"/>
    <lineage>
        <taxon>Eukaryota</taxon>
        <taxon>Sar</taxon>
        <taxon>Alveolata</taxon>
        <taxon>Colpodellida</taxon>
        <taxon>Vitrellaceae</taxon>
        <taxon>Vitrella</taxon>
    </lineage>
</organism>
<dbReference type="OrthoDB" id="3249161at2759"/>
<dbReference type="PROSITE" id="PS50800">
    <property type="entry name" value="SAP"/>
    <property type="match status" value="1"/>
</dbReference>
<dbReference type="Proteomes" id="UP000041254">
    <property type="component" value="Unassembled WGS sequence"/>
</dbReference>
<dbReference type="Gene3D" id="1.10.720.30">
    <property type="entry name" value="SAP domain"/>
    <property type="match status" value="1"/>
</dbReference>
<reference evidence="3 4" key="1">
    <citation type="submission" date="2014-11" db="EMBL/GenBank/DDBJ databases">
        <authorList>
            <person name="Zhu J."/>
            <person name="Qi W."/>
            <person name="Song R."/>
        </authorList>
    </citation>
    <scope>NUCLEOTIDE SEQUENCE [LARGE SCALE GENOMIC DNA]</scope>
</reference>
<gene>
    <name evidence="3" type="ORF">Vbra_6681</name>
</gene>
<sequence>MMQGSLPEDAIKFRQSVYGDELVPKPAAGKKRPAGGGGGGGAKKPKIDPDSLTKDKMKEMIADDSIQKLTNDNLKSFLPENNLPVSGTKAVLVQRVKDLLK</sequence>
<accession>A0A0G4E9R8</accession>
<dbReference type="VEuPathDB" id="CryptoDB:Vbra_6681"/>
<name>A0A0G4E9R8_VITBC</name>
<evidence type="ECO:0000256" key="1">
    <source>
        <dbReference type="SAM" id="MobiDB-lite"/>
    </source>
</evidence>
<dbReference type="Pfam" id="PF02037">
    <property type="entry name" value="SAP"/>
    <property type="match status" value="1"/>
</dbReference>
<feature type="region of interest" description="Disordered" evidence="1">
    <location>
        <begin position="22"/>
        <end position="54"/>
    </location>
</feature>
<dbReference type="EMBL" id="CDMY01000033">
    <property type="protein sequence ID" value="CEL91927.1"/>
    <property type="molecule type" value="Genomic_DNA"/>
</dbReference>
<protein>
    <recommendedName>
        <fullName evidence="2">SAP domain-containing protein</fullName>
    </recommendedName>
</protein>
<evidence type="ECO:0000259" key="2">
    <source>
        <dbReference type="PROSITE" id="PS50800"/>
    </source>
</evidence>
<evidence type="ECO:0000313" key="3">
    <source>
        <dbReference type="EMBL" id="CEL91927.1"/>
    </source>
</evidence>
<evidence type="ECO:0000313" key="4">
    <source>
        <dbReference type="Proteomes" id="UP000041254"/>
    </source>
</evidence>
<feature type="compositionally biased region" description="Basic and acidic residues" evidence="1">
    <location>
        <begin position="45"/>
        <end position="54"/>
    </location>
</feature>
<dbReference type="InParanoid" id="A0A0G4E9R8"/>
<feature type="domain" description="SAP" evidence="2">
    <location>
        <begin position="66"/>
        <end position="100"/>
    </location>
</feature>
<dbReference type="InterPro" id="IPR036361">
    <property type="entry name" value="SAP_dom_sf"/>
</dbReference>
<dbReference type="SUPFAM" id="SSF68906">
    <property type="entry name" value="SAP domain"/>
    <property type="match status" value="1"/>
</dbReference>
<dbReference type="SMART" id="SM00513">
    <property type="entry name" value="SAP"/>
    <property type="match status" value="1"/>
</dbReference>
<keyword evidence="4" id="KW-1185">Reference proteome</keyword>
<dbReference type="AlphaFoldDB" id="A0A0G4E9R8"/>
<proteinExistence type="predicted"/>
<dbReference type="InterPro" id="IPR003034">
    <property type="entry name" value="SAP_dom"/>
</dbReference>